<comment type="subunit">
    <text evidence="4 15">Heterotetramer consisting of two non-identical subunits: a beta subunit (TrpG) and a large alpha subunit (TrpE).</text>
</comment>
<dbReference type="GO" id="GO:0046872">
    <property type="term" value="F:metal ion binding"/>
    <property type="evidence" value="ECO:0007669"/>
    <property type="project" value="UniProtKB-KW"/>
</dbReference>
<evidence type="ECO:0000256" key="8">
    <source>
        <dbReference type="ARBA" id="ARBA00022723"/>
    </source>
</evidence>
<evidence type="ECO:0000256" key="5">
    <source>
        <dbReference type="ARBA" id="ARBA00012266"/>
    </source>
</evidence>
<dbReference type="PANTHER" id="PTHR11236:SF48">
    <property type="entry name" value="ISOCHORISMATE SYNTHASE MENF"/>
    <property type="match status" value="1"/>
</dbReference>
<keyword evidence="11 15" id="KW-0057">Aromatic amino acid biosynthesis</keyword>
<protein>
    <recommendedName>
        <fullName evidence="6 15">Anthranilate synthase component 1</fullName>
        <ecNumber evidence="5 15">4.1.3.27</ecNumber>
    </recommendedName>
</protein>
<dbReference type="InterPro" id="IPR005801">
    <property type="entry name" value="ADC_synthase"/>
</dbReference>
<evidence type="ECO:0000256" key="10">
    <source>
        <dbReference type="ARBA" id="ARBA00022842"/>
    </source>
</evidence>
<dbReference type="PANTHER" id="PTHR11236">
    <property type="entry name" value="AMINOBENZOATE/ANTHRANILATE SYNTHASE"/>
    <property type="match status" value="1"/>
</dbReference>
<keyword evidence="7 15" id="KW-0028">Amino-acid biosynthesis</keyword>
<comment type="function">
    <text evidence="13 15">Part of a heterotetrameric complex that catalyzes the two-step biosynthesis of anthranilate, an intermediate in the biosynthesis of L-tryptophan. In the first step, the glutamine-binding beta subunit (TrpG) of anthranilate synthase (AS) provides the glutamine amidotransferase activity which generates ammonia as a substrate that, along with chorismate, is used in the second step, catalyzed by the large alpha subunit of AS (TrpE) to produce anthranilate. In the absence of TrpG, TrpE can synthesize anthranilate directly from chorismate and high concentrations of ammonia.</text>
</comment>
<comment type="catalytic activity">
    <reaction evidence="14 15">
        <text>chorismate + L-glutamine = anthranilate + pyruvate + L-glutamate + H(+)</text>
        <dbReference type="Rhea" id="RHEA:21732"/>
        <dbReference type="ChEBI" id="CHEBI:15361"/>
        <dbReference type="ChEBI" id="CHEBI:15378"/>
        <dbReference type="ChEBI" id="CHEBI:16567"/>
        <dbReference type="ChEBI" id="CHEBI:29748"/>
        <dbReference type="ChEBI" id="CHEBI:29985"/>
        <dbReference type="ChEBI" id="CHEBI:58359"/>
        <dbReference type="EC" id="4.1.3.27"/>
    </reaction>
</comment>
<evidence type="ECO:0000256" key="13">
    <source>
        <dbReference type="ARBA" id="ARBA00025634"/>
    </source>
</evidence>
<name>A0A934VN80_9BACT</name>
<evidence type="ECO:0000256" key="2">
    <source>
        <dbReference type="ARBA" id="ARBA00004873"/>
    </source>
</evidence>
<evidence type="ECO:0000259" key="17">
    <source>
        <dbReference type="Pfam" id="PF04715"/>
    </source>
</evidence>
<evidence type="ECO:0000256" key="15">
    <source>
        <dbReference type="RuleBase" id="RU364045"/>
    </source>
</evidence>
<evidence type="ECO:0000256" key="4">
    <source>
        <dbReference type="ARBA" id="ARBA00011575"/>
    </source>
</evidence>
<keyword evidence="10 15" id="KW-0460">Magnesium</keyword>
<keyword evidence="8 15" id="KW-0479">Metal-binding</keyword>
<dbReference type="InterPro" id="IPR015890">
    <property type="entry name" value="Chorismate_C"/>
</dbReference>
<dbReference type="GO" id="GO:0000162">
    <property type="term" value="P:L-tryptophan biosynthetic process"/>
    <property type="evidence" value="ECO:0007669"/>
    <property type="project" value="UniProtKB-KW"/>
</dbReference>
<evidence type="ECO:0000313" key="18">
    <source>
        <dbReference type="EMBL" id="MBK1879651.1"/>
    </source>
</evidence>
<evidence type="ECO:0000259" key="16">
    <source>
        <dbReference type="Pfam" id="PF00425"/>
    </source>
</evidence>
<evidence type="ECO:0000256" key="1">
    <source>
        <dbReference type="ARBA" id="ARBA00001946"/>
    </source>
</evidence>
<dbReference type="PRINTS" id="PR00095">
    <property type="entry name" value="ANTSNTHASEI"/>
</dbReference>
<comment type="cofactor">
    <cofactor evidence="1 15">
        <name>Mg(2+)</name>
        <dbReference type="ChEBI" id="CHEBI:18420"/>
    </cofactor>
</comment>
<dbReference type="InterPro" id="IPR006805">
    <property type="entry name" value="Anth_synth_I_N"/>
</dbReference>
<dbReference type="RefSeq" id="WP_200357865.1">
    <property type="nucleotide sequence ID" value="NZ_JAENIL010000053.1"/>
</dbReference>
<gene>
    <name evidence="15 18" type="primary">trpE</name>
    <name evidence="18" type="ORF">JIN87_22390</name>
</gene>
<dbReference type="AlphaFoldDB" id="A0A934VN80"/>
<dbReference type="NCBIfam" id="TIGR00564">
    <property type="entry name" value="trpE_most"/>
    <property type="match status" value="1"/>
</dbReference>
<feature type="domain" description="Anthranilate synthase component I N-terminal" evidence="17">
    <location>
        <begin position="33"/>
        <end position="174"/>
    </location>
</feature>
<dbReference type="Proteomes" id="UP000617628">
    <property type="component" value="Unassembled WGS sequence"/>
</dbReference>
<dbReference type="EMBL" id="JAENIL010000053">
    <property type="protein sequence ID" value="MBK1879651.1"/>
    <property type="molecule type" value="Genomic_DNA"/>
</dbReference>
<dbReference type="SUPFAM" id="SSF56322">
    <property type="entry name" value="ADC synthase"/>
    <property type="match status" value="1"/>
</dbReference>
<dbReference type="Gene3D" id="3.60.120.10">
    <property type="entry name" value="Anthranilate synthase"/>
    <property type="match status" value="1"/>
</dbReference>
<evidence type="ECO:0000256" key="11">
    <source>
        <dbReference type="ARBA" id="ARBA00023141"/>
    </source>
</evidence>
<evidence type="ECO:0000256" key="6">
    <source>
        <dbReference type="ARBA" id="ARBA00020653"/>
    </source>
</evidence>
<comment type="caution">
    <text evidence="18">The sequence shown here is derived from an EMBL/GenBank/DDBJ whole genome shotgun (WGS) entry which is preliminary data.</text>
</comment>
<feature type="domain" description="Chorismate-utilising enzyme C-terminal" evidence="16">
    <location>
        <begin position="232"/>
        <end position="485"/>
    </location>
</feature>
<comment type="similarity">
    <text evidence="3 15">Belongs to the anthranilate synthase component I family.</text>
</comment>
<dbReference type="Pfam" id="PF00425">
    <property type="entry name" value="Chorismate_bind"/>
    <property type="match status" value="1"/>
</dbReference>
<accession>A0A934VN80</accession>
<reference evidence="18" key="1">
    <citation type="submission" date="2021-01" db="EMBL/GenBank/DDBJ databases">
        <title>Modified the classification status of verrucomicrobia.</title>
        <authorList>
            <person name="Feng X."/>
        </authorList>
    </citation>
    <scope>NUCLEOTIDE SEQUENCE</scope>
    <source>
        <strain evidence="18">KCTC 13126</strain>
    </source>
</reference>
<evidence type="ECO:0000256" key="3">
    <source>
        <dbReference type="ARBA" id="ARBA00009562"/>
    </source>
</evidence>
<sequence length="501" mass="55775">MAHQLHPNIDLETFESLAQKGNVIPVYADLMADLETPLTAYAKLKTDGPAFLLESIEGGERLSRYTFIACRPRKVFKCYWEKTIIEESGLAPREIDTPQDPLSLIEEEIAKHNPVEMPELAPFTGGAVGYVSYEYISRVETVVPIAKANQHSSPLAYYMLADSMVIFDRAKQTMRLLVNARLEGHASPTEAYQAALEELAQLKAKLESQCSLAPATLNPPSEIKVPQGNFVKKDFEDMVERTKEYIRSGDIIQVVLSQRFEKDFGKSALDLYRALRTVNPSPYMFLLETDDFAIVGASPEVHVRLTGDKVEIRPIAGTRHRGKTEEQDLALEKELLADEKEKAEHLMLVDLARNDIGRVCEYGTVEVPDYMIVERYSHVMHIVSQVEGQIASDKNAFDLMRATFPAGTVSGAPKIRAMQIISENEPDQREFYSGALGYFSYNGNLDTCITLRTAMVKDGKVVIQSGAGIVADSVPESEYQETIFKASALFKAVGLAENFEG</sequence>
<keyword evidence="12 15" id="KW-0456">Lyase</keyword>
<dbReference type="Pfam" id="PF04715">
    <property type="entry name" value="Anth_synt_I_N"/>
    <property type="match status" value="1"/>
</dbReference>
<dbReference type="InterPro" id="IPR019999">
    <property type="entry name" value="Anth_synth_I-like"/>
</dbReference>
<comment type="pathway">
    <text evidence="2 15">Amino-acid biosynthesis; L-tryptophan biosynthesis; L-tryptophan from chorismate: step 1/5.</text>
</comment>
<keyword evidence="9 15" id="KW-0822">Tryptophan biosynthesis</keyword>
<dbReference type="GO" id="GO:0004049">
    <property type="term" value="F:anthranilate synthase activity"/>
    <property type="evidence" value="ECO:0007669"/>
    <property type="project" value="UniProtKB-EC"/>
</dbReference>
<proteinExistence type="inferred from homology"/>
<evidence type="ECO:0000313" key="19">
    <source>
        <dbReference type="Proteomes" id="UP000617628"/>
    </source>
</evidence>
<evidence type="ECO:0000256" key="7">
    <source>
        <dbReference type="ARBA" id="ARBA00022605"/>
    </source>
</evidence>
<organism evidence="18 19">
    <name type="scientific">Pelagicoccus mobilis</name>
    <dbReference type="NCBI Taxonomy" id="415221"/>
    <lineage>
        <taxon>Bacteria</taxon>
        <taxon>Pseudomonadati</taxon>
        <taxon>Verrucomicrobiota</taxon>
        <taxon>Opitutia</taxon>
        <taxon>Puniceicoccales</taxon>
        <taxon>Pelagicoccaceae</taxon>
        <taxon>Pelagicoccus</taxon>
    </lineage>
</organism>
<evidence type="ECO:0000256" key="9">
    <source>
        <dbReference type="ARBA" id="ARBA00022822"/>
    </source>
</evidence>
<keyword evidence="19" id="KW-1185">Reference proteome</keyword>
<dbReference type="EC" id="4.1.3.27" evidence="5 15"/>
<dbReference type="InterPro" id="IPR005256">
    <property type="entry name" value="Anth_synth_I_PabB"/>
</dbReference>
<evidence type="ECO:0000256" key="14">
    <source>
        <dbReference type="ARBA" id="ARBA00047683"/>
    </source>
</evidence>
<evidence type="ECO:0000256" key="12">
    <source>
        <dbReference type="ARBA" id="ARBA00023239"/>
    </source>
</evidence>